<dbReference type="EMBL" id="QRVK01000006">
    <property type="protein sequence ID" value="RGS43571.1"/>
    <property type="molecule type" value="Genomic_DNA"/>
</dbReference>
<dbReference type="Pfam" id="PF12957">
    <property type="entry name" value="DUF3846"/>
    <property type="match status" value="1"/>
</dbReference>
<proteinExistence type="predicted"/>
<feature type="domain" description="DUF3846" evidence="1">
    <location>
        <begin position="17"/>
        <end position="115"/>
    </location>
</feature>
<name>A0A3R5YV14_9FIRM</name>
<dbReference type="AlphaFoldDB" id="A0A3R5YV14"/>
<evidence type="ECO:0000313" key="2">
    <source>
        <dbReference type="EMBL" id="RGS43571.1"/>
    </source>
</evidence>
<accession>A0A3R5YV14</accession>
<protein>
    <recommendedName>
        <fullName evidence="1">DUF3846 domain-containing protein</fullName>
    </recommendedName>
</protein>
<organism evidence="2 3">
    <name type="scientific">Coprococcus eutactus</name>
    <dbReference type="NCBI Taxonomy" id="33043"/>
    <lineage>
        <taxon>Bacteria</taxon>
        <taxon>Bacillati</taxon>
        <taxon>Bacillota</taxon>
        <taxon>Clostridia</taxon>
        <taxon>Lachnospirales</taxon>
        <taxon>Lachnospiraceae</taxon>
        <taxon>Coprococcus</taxon>
    </lineage>
</organism>
<evidence type="ECO:0000313" key="3">
    <source>
        <dbReference type="Proteomes" id="UP000283295"/>
    </source>
</evidence>
<dbReference type="Proteomes" id="UP000283295">
    <property type="component" value="Unassembled WGS sequence"/>
</dbReference>
<comment type="caution">
    <text evidence="2">The sequence shown here is derived from an EMBL/GenBank/DDBJ whole genome shotgun (WGS) entry which is preliminary data.</text>
</comment>
<reference evidence="2 3" key="1">
    <citation type="submission" date="2018-08" db="EMBL/GenBank/DDBJ databases">
        <title>A genome reference for cultivated species of the human gut microbiota.</title>
        <authorList>
            <person name="Zou Y."/>
            <person name="Xue W."/>
            <person name="Luo G."/>
        </authorList>
    </citation>
    <scope>NUCLEOTIDE SEQUENCE [LARGE SCALE GENOMIC DNA]</scope>
    <source>
        <strain evidence="2 3">AF22-21</strain>
    </source>
</reference>
<sequence>MEKVLILRATEKGTVSEEMPFDKEAGLDFYYQNLDCDTIDIVEAHGLAEFPELKNLCLVCDDEGIFNGCKLNGIASLLYGFVEHGQPLVGHVMVCKSEYTDDGIETVGMTDDDLKALYVAIEKLVHEYTNRK</sequence>
<dbReference type="InterPro" id="IPR024559">
    <property type="entry name" value="DUF3846"/>
</dbReference>
<dbReference type="OrthoDB" id="2067900at2"/>
<evidence type="ECO:0000259" key="1">
    <source>
        <dbReference type="Pfam" id="PF12957"/>
    </source>
</evidence>
<gene>
    <name evidence="2" type="ORF">DWX94_04435</name>
</gene>